<gene>
    <name evidence="3" type="ORF">GNP35_04470</name>
</gene>
<proteinExistence type="predicted"/>
<evidence type="ECO:0000259" key="2">
    <source>
        <dbReference type="Pfam" id="PF12697"/>
    </source>
</evidence>
<dbReference type="PANTHER" id="PTHR46118">
    <property type="entry name" value="PROTEIN ABHD11"/>
    <property type="match status" value="1"/>
</dbReference>
<dbReference type="RefSeq" id="WP_155694891.1">
    <property type="nucleotide sequence ID" value="NZ_WOCD01000002.1"/>
</dbReference>
<dbReference type="EMBL" id="WOCD01000002">
    <property type="protein sequence ID" value="MUH71798.1"/>
    <property type="molecule type" value="Genomic_DNA"/>
</dbReference>
<dbReference type="PRINTS" id="PR00111">
    <property type="entry name" value="ABHYDROLASE"/>
</dbReference>
<protein>
    <submittedName>
        <fullName evidence="3">Alpha/beta fold hydrolase</fullName>
    </submittedName>
</protein>
<dbReference type="GO" id="GO:0016787">
    <property type="term" value="F:hydrolase activity"/>
    <property type="evidence" value="ECO:0007669"/>
    <property type="project" value="UniProtKB-KW"/>
</dbReference>
<keyword evidence="1 3" id="KW-0378">Hydrolase</keyword>
<comment type="caution">
    <text evidence="3">The sequence shown here is derived from an EMBL/GenBank/DDBJ whole genome shotgun (WGS) entry which is preliminary data.</text>
</comment>
<dbReference type="SUPFAM" id="SSF53474">
    <property type="entry name" value="alpha/beta-Hydrolases"/>
    <property type="match status" value="1"/>
</dbReference>
<evidence type="ECO:0000256" key="1">
    <source>
        <dbReference type="ARBA" id="ARBA00022801"/>
    </source>
</evidence>
<name>A0A6N8F6G9_9GAMM</name>
<reference evidence="3 4" key="1">
    <citation type="submission" date="2019-11" db="EMBL/GenBank/DDBJ databases">
        <title>P. haliotis isolates from Z. marina roots.</title>
        <authorList>
            <person name="Cohen M."/>
            <person name="Jospin G."/>
            <person name="Eisen J.A."/>
            <person name="Coil D.A."/>
        </authorList>
    </citation>
    <scope>NUCLEOTIDE SEQUENCE [LARGE SCALE GENOMIC DNA]</scope>
    <source>
        <strain evidence="3 4">UCD-MCMsp1aY</strain>
    </source>
</reference>
<organism evidence="3 4">
    <name type="scientific">Psychrosphaera haliotis</name>
    <dbReference type="NCBI Taxonomy" id="555083"/>
    <lineage>
        <taxon>Bacteria</taxon>
        <taxon>Pseudomonadati</taxon>
        <taxon>Pseudomonadota</taxon>
        <taxon>Gammaproteobacteria</taxon>
        <taxon>Alteromonadales</taxon>
        <taxon>Pseudoalteromonadaceae</taxon>
        <taxon>Psychrosphaera</taxon>
    </lineage>
</organism>
<feature type="domain" description="AB hydrolase-1" evidence="2">
    <location>
        <begin position="14"/>
        <end position="246"/>
    </location>
</feature>
<dbReference type="AlphaFoldDB" id="A0A6N8F6G9"/>
<keyword evidence="4" id="KW-1185">Reference proteome</keyword>
<evidence type="ECO:0000313" key="4">
    <source>
        <dbReference type="Proteomes" id="UP000439994"/>
    </source>
</evidence>
<accession>A0A6N8F6G9</accession>
<dbReference type="PANTHER" id="PTHR46118:SF4">
    <property type="entry name" value="PROTEIN ABHD11"/>
    <property type="match status" value="1"/>
</dbReference>
<dbReference type="InterPro" id="IPR000073">
    <property type="entry name" value="AB_hydrolase_1"/>
</dbReference>
<dbReference type="Pfam" id="PF12697">
    <property type="entry name" value="Abhydrolase_6"/>
    <property type="match status" value="1"/>
</dbReference>
<evidence type="ECO:0000313" key="3">
    <source>
        <dbReference type="EMBL" id="MUH71798.1"/>
    </source>
</evidence>
<dbReference type="OrthoDB" id="9808398at2"/>
<dbReference type="Proteomes" id="UP000439994">
    <property type="component" value="Unassembled WGS sequence"/>
</dbReference>
<dbReference type="Gene3D" id="3.40.50.1820">
    <property type="entry name" value="alpha/beta hydrolase"/>
    <property type="match status" value="1"/>
</dbReference>
<dbReference type="InterPro" id="IPR029058">
    <property type="entry name" value="AB_hydrolase_fold"/>
</dbReference>
<sequence>MTINYQSMGEGKPLIIIHGLFGTSDNLKAVARELSDEHKVYLIDAPGHGDSDTVVPLSIANMANAVSDFIKQLNVGPVQILGHSLGGKIAMEIALANPELISKLIVADIAPVQYKPRHDDIISSLQAVPLSTLENRKDADEILARKINEPGVRSFLLKSLVRDKSKPGEWMWRFNLDQLSSDYNELIKSNREGTYSGPTLFIIGSESSYVLPEHRGEIVGRFPNTKAKTINGAGHWLHAERSVAFVKICRDFLSE</sequence>